<feature type="transmembrane region" description="Helical" evidence="8">
    <location>
        <begin position="340"/>
        <end position="363"/>
    </location>
</feature>
<dbReference type="SUPFAM" id="SSF81321">
    <property type="entry name" value="Family A G protein-coupled receptor-like"/>
    <property type="match status" value="2"/>
</dbReference>
<dbReference type="PANTHER" id="PTHR24243">
    <property type="entry name" value="G-PROTEIN COUPLED RECEPTOR"/>
    <property type="match status" value="1"/>
</dbReference>
<dbReference type="Gene3D" id="1.20.1070.10">
    <property type="entry name" value="Rhodopsin 7-helix transmembrane proteins"/>
    <property type="match status" value="2"/>
</dbReference>
<keyword evidence="5 8" id="KW-0472">Membrane</keyword>
<evidence type="ECO:0000256" key="2">
    <source>
        <dbReference type="ARBA" id="ARBA00022692"/>
    </source>
</evidence>
<keyword evidence="3 8" id="KW-1133">Transmembrane helix</keyword>
<evidence type="ECO:0000256" key="5">
    <source>
        <dbReference type="ARBA" id="ARBA00023136"/>
    </source>
</evidence>
<evidence type="ECO:0000313" key="11">
    <source>
        <dbReference type="Proteomes" id="UP001159428"/>
    </source>
</evidence>
<comment type="subcellular location">
    <subcellularLocation>
        <location evidence="1">Membrane</location>
        <topology evidence="1">Multi-pass membrane protein</topology>
    </subcellularLocation>
</comment>
<evidence type="ECO:0000256" key="4">
    <source>
        <dbReference type="ARBA" id="ARBA00023040"/>
    </source>
</evidence>
<feature type="transmembrane region" description="Helical" evidence="8">
    <location>
        <begin position="441"/>
        <end position="465"/>
    </location>
</feature>
<evidence type="ECO:0000256" key="8">
    <source>
        <dbReference type="SAM" id="Phobius"/>
    </source>
</evidence>
<dbReference type="SMART" id="SM01381">
    <property type="entry name" value="7TM_GPCR_Srsx"/>
    <property type="match status" value="1"/>
</dbReference>
<dbReference type="EMBL" id="CALNXJ010000008">
    <property type="protein sequence ID" value="CAH3045167.1"/>
    <property type="molecule type" value="Genomic_DNA"/>
</dbReference>
<organism evidence="10 11">
    <name type="scientific">Pocillopora meandrina</name>
    <dbReference type="NCBI Taxonomy" id="46732"/>
    <lineage>
        <taxon>Eukaryota</taxon>
        <taxon>Metazoa</taxon>
        <taxon>Cnidaria</taxon>
        <taxon>Anthozoa</taxon>
        <taxon>Hexacorallia</taxon>
        <taxon>Scleractinia</taxon>
        <taxon>Astrocoeniina</taxon>
        <taxon>Pocilloporidae</taxon>
        <taxon>Pocillopora</taxon>
    </lineage>
</organism>
<evidence type="ECO:0000313" key="10">
    <source>
        <dbReference type="EMBL" id="CAH3045167.1"/>
    </source>
</evidence>
<protein>
    <recommendedName>
        <fullName evidence="9">G-protein coupled receptors family 1 profile domain-containing protein</fullName>
    </recommendedName>
</protein>
<dbReference type="PROSITE" id="PS50262">
    <property type="entry name" value="G_PROTEIN_RECEP_F1_2"/>
    <property type="match status" value="2"/>
</dbReference>
<dbReference type="GO" id="GO:0004930">
    <property type="term" value="F:G protein-coupled receptor activity"/>
    <property type="evidence" value="ECO:0007669"/>
    <property type="project" value="UniProtKB-KW"/>
</dbReference>
<feature type="transmembrane region" description="Helical" evidence="8">
    <location>
        <begin position="263"/>
        <end position="285"/>
    </location>
</feature>
<feature type="transmembrane region" description="Helical" evidence="8">
    <location>
        <begin position="68"/>
        <end position="91"/>
    </location>
</feature>
<sequence>MVAVLGNILVIVAVYKTRSLRTSTNYYYVNMAISDFLSSLTIWPLYLSNEIITSRGSLLKGSLATAGCKVGVFFRMTSVIVSILSLVLIAVDRFIATVFPLKSTLVTGKYTNGEVIVESEIKRFCRQVFDNRPNSVIKGRSAGYIDGLRSDQEMDNSSRYVLENQSTCSPIVSALITTAISVVSIFALVGNILVTAVFLTNKTLRTSTNYFIVNMAVGDLLSAVSTWPLYATEGMLSGKHLIDDPVATAVCKISLYFRGVSQVISVFSLVGIVVERFVAVVHPLKAKVLMEKTRPRAVSLALTWIIPLLLAVPYLRFLRIVRLNENQPLCSLSWEAENRYVFYAIGFVMFYCTPLVLIIILYTKIIKSLRRSRRVTDEQDQALNKIRTRNRKQNQNIMKVFASIVVVFFVCWTSIVVYLILLEAVYPSQDRDSCLLVLGLLFYILPSLPAAINPIILFVSSTNFLTALKDMFNRFSCIKL</sequence>
<dbReference type="Pfam" id="PF00001">
    <property type="entry name" value="7tm_1"/>
    <property type="match status" value="2"/>
</dbReference>
<accession>A0AAU9W6B6</accession>
<feature type="transmembrane region" description="Helical" evidence="8">
    <location>
        <begin position="211"/>
        <end position="230"/>
    </location>
</feature>
<evidence type="ECO:0000259" key="9">
    <source>
        <dbReference type="PROSITE" id="PS50262"/>
    </source>
</evidence>
<evidence type="ECO:0000256" key="1">
    <source>
        <dbReference type="ARBA" id="ARBA00004141"/>
    </source>
</evidence>
<keyword evidence="4" id="KW-0297">G-protein coupled receptor</keyword>
<dbReference type="PRINTS" id="PR00237">
    <property type="entry name" value="GPCRRHODOPSN"/>
</dbReference>
<dbReference type="InterPro" id="IPR000276">
    <property type="entry name" value="GPCR_Rhodpsn"/>
</dbReference>
<feature type="domain" description="G-protein coupled receptors family 1 profile" evidence="9">
    <location>
        <begin position="6"/>
        <end position="102"/>
    </location>
</feature>
<gene>
    <name evidence="10" type="ORF">PMEA_00032990</name>
</gene>
<evidence type="ECO:0000256" key="3">
    <source>
        <dbReference type="ARBA" id="ARBA00022989"/>
    </source>
</evidence>
<name>A0AAU9W6B6_9CNID</name>
<dbReference type="AlphaFoldDB" id="A0AAU9W6B6"/>
<keyword evidence="7" id="KW-0807">Transducer</keyword>
<keyword evidence="6" id="KW-0675">Receptor</keyword>
<feature type="transmembrane region" description="Helical" evidence="8">
    <location>
        <begin position="297"/>
        <end position="320"/>
    </location>
</feature>
<dbReference type="Proteomes" id="UP001159428">
    <property type="component" value="Unassembled WGS sequence"/>
</dbReference>
<reference evidence="10 11" key="1">
    <citation type="submission" date="2022-05" db="EMBL/GenBank/DDBJ databases">
        <authorList>
            <consortium name="Genoscope - CEA"/>
            <person name="William W."/>
        </authorList>
    </citation>
    <scope>NUCLEOTIDE SEQUENCE [LARGE SCALE GENOMIC DNA]</scope>
</reference>
<keyword evidence="11" id="KW-1185">Reference proteome</keyword>
<proteinExistence type="predicted"/>
<dbReference type="GO" id="GO:0016020">
    <property type="term" value="C:membrane"/>
    <property type="evidence" value="ECO:0007669"/>
    <property type="project" value="UniProtKB-SubCell"/>
</dbReference>
<dbReference type="CDD" id="cd00637">
    <property type="entry name" value="7tm_classA_rhodopsin-like"/>
    <property type="match status" value="1"/>
</dbReference>
<feature type="transmembrane region" description="Helical" evidence="8">
    <location>
        <begin position="171"/>
        <end position="199"/>
    </location>
</feature>
<feature type="transmembrane region" description="Helical" evidence="8">
    <location>
        <begin position="397"/>
        <end position="421"/>
    </location>
</feature>
<dbReference type="PANTHER" id="PTHR24243:SF208">
    <property type="entry name" value="PYROKININ-1 RECEPTOR"/>
    <property type="match status" value="1"/>
</dbReference>
<dbReference type="InterPro" id="IPR017452">
    <property type="entry name" value="GPCR_Rhodpsn_7TM"/>
</dbReference>
<feature type="domain" description="G-protein coupled receptors family 1 profile" evidence="9">
    <location>
        <begin position="190"/>
        <end position="457"/>
    </location>
</feature>
<comment type="caution">
    <text evidence="10">The sequence shown here is derived from an EMBL/GenBank/DDBJ whole genome shotgun (WGS) entry which is preliminary data.</text>
</comment>
<keyword evidence="2 8" id="KW-0812">Transmembrane</keyword>
<evidence type="ECO:0000256" key="7">
    <source>
        <dbReference type="ARBA" id="ARBA00023224"/>
    </source>
</evidence>
<evidence type="ECO:0000256" key="6">
    <source>
        <dbReference type="ARBA" id="ARBA00023170"/>
    </source>
</evidence>